<dbReference type="PANTHER" id="PTHR11934:SF0">
    <property type="entry name" value="RIBOSE-5-PHOSPHATE ISOMERASE"/>
    <property type="match status" value="1"/>
</dbReference>
<name>A0A917S0X4_9BACL</name>
<dbReference type="RefSeq" id="WP_188802145.1">
    <property type="nucleotide sequence ID" value="NZ_BMOK01000004.1"/>
</dbReference>
<protein>
    <recommendedName>
        <fullName evidence="2">Ribose 5-phosphate isomerase A</fullName>
        <ecNumber evidence="2">5.3.1.6</ecNumber>
    </recommendedName>
</protein>
<keyword evidence="1 3" id="KW-0413">Isomerase</keyword>
<dbReference type="Gene3D" id="3.30.70.260">
    <property type="match status" value="1"/>
</dbReference>
<accession>A0A917S0X4</accession>
<dbReference type="EC" id="5.3.1.6" evidence="2"/>
<dbReference type="Pfam" id="PF06026">
    <property type="entry name" value="Rib_5-P_isom_A"/>
    <property type="match status" value="1"/>
</dbReference>
<dbReference type="InterPro" id="IPR037171">
    <property type="entry name" value="NagB/RpiA_transferase-like"/>
</dbReference>
<dbReference type="GO" id="GO:0009052">
    <property type="term" value="P:pentose-phosphate shunt, non-oxidative branch"/>
    <property type="evidence" value="ECO:0007669"/>
    <property type="project" value="InterPro"/>
</dbReference>
<dbReference type="EMBL" id="BMOK01000004">
    <property type="protein sequence ID" value="GGL49138.1"/>
    <property type="molecule type" value="Genomic_DNA"/>
</dbReference>
<reference evidence="3" key="2">
    <citation type="submission" date="2020-09" db="EMBL/GenBank/DDBJ databases">
        <authorList>
            <person name="Sun Q."/>
            <person name="Ohkuma M."/>
        </authorList>
    </citation>
    <scope>NUCLEOTIDE SEQUENCE</scope>
    <source>
        <strain evidence="3">JCM 15325</strain>
    </source>
</reference>
<keyword evidence="4" id="KW-1185">Reference proteome</keyword>
<dbReference type="CDD" id="cd01398">
    <property type="entry name" value="RPI_A"/>
    <property type="match status" value="1"/>
</dbReference>
<dbReference type="NCBIfam" id="TIGR00021">
    <property type="entry name" value="rpiA"/>
    <property type="match status" value="1"/>
</dbReference>
<dbReference type="GO" id="GO:0004751">
    <property type="term" value="F:ribose-5-phosphate isomerase activity"/>
    <property type="evidence" value="ECO:0007669"/>
    <property type="project" value="UniProtKB-UniRule"/>
</dbReference>
<dbReference type="Proteomes" id="UP000654670">
    <property type="component" value="Unassembled WGS sequence"/>
</dbReference>
<dbReference type="SUPFAM" id="SSF100950">
    <property type="entry name" value="NagB/RpiA/CoA transferase-like"/>
    <property type="match status" value="1"/>
</dbReference>
<dbReference type="GO" id="GO:0006014">
    <property type="term" value="P:D-ribose metabolic process"/>
    <property type="evidence" value="ECO:0007669"/>
    <property type="project" value="TreeGrafter"/>
</dbReference>
<evidence type="ECO:0000313" key="3">
    <source>
        <dbReference type="EMBL" id="GGL49138.1"/>
    </source>
</evidence>
<evidence type="ECO:0000256" key="2">
    <source>
        <dbReference type="NCBIfam" id="TIGR00021"/>
    </source>
</evidence>
<dbReference type="GO" id="GO:0005829">
    <property type="term" value="C:cytosol"/>
    <property type="evidence" value="ECO:0007669"/>
    <property type="project" value="TreeGrafter"/>
</dbReference>
<sequence>METSQDTIKQDCAREALKLIRSHMIIGLGGGSTIGYLIGYIKQAKELHVKIVTPSLKTKLQCLENGLDVLHTETIDHVDLAFDGCDQVDKWLHALKSGGGIHTKEKLIASMADDYILLVDESKVADRLTFEQPVVLEILQDAAAYVKRKAAALGGEPMMRKSAAKDGFTVSDNGHLLMDVFFKQVDDIDILEKDLKAISGVIDTSLFTNVVTRALVAGDSGLRWILKNQNQ</sequence>
<dbReference type="PANTHER" id="PTHR11934">
    <property type="entry name" value="RIBOSE-5-PHOSPHATE ISOMERASE"/>
    <property type="match status" value="1"/>
</dbReference>
<dbReference type="Gene3D" id="3.40.50.1360">
    <property type="match status" value="1"/>
</dbReference>
<evidence type="ECO:0000256" key="1">
    <source>
        <dbReference type="ARBA" id="ARBA00023235"/>
    </source>
</evidence>
<reference evidence="3" key="1">
    <citation type="journal article" date="2014" name="Int. J. Syst. Evol. Microbiol.">
        <title>Complete genome sequence of Corynebacterium casei LMG S-19264T (=DSM 44701T), isolated from a smear-ripened cheese.</title>
        <authorList>
            <consortium name="US DOE Joint Genome Institute (JGI-PGF)"/>
            <person name="Walter F."/>
            <person name="Albersmeier A."/>
            <person name="Kalinowski J."/>
            <person name="Ruckert C."/>
        </authorList>
    </citation>
    <scope>NUCLEOTIDE SEQUENCE</scope>
    <source>
        <strain evidence="3">JCM 15325</strain>
    </source>
</reference>
<gene>
    <name evidence="3" type="primary">rpiA</name>
    <name evidence="3" type="ORF">GCM10007968_11560</name>
</gene>
<comment type="caution">
    <text evidence="3">The sequence shown here is derived from an EMBL/GenBank/DDBJ whole genome shotgun (WGS) entry which is preliminary data.</text>
</comment>
<evidence type="ECO:0000313" key="4">
    <source>
        <dbReference type="Proteomes" id="UP000654670"/>
    </source>
</evidence>
<dbReference type="AlphaFoldDB" id="A0A917S0X4"/>
<proteinExistence type="predicted"/>
<dbReference type="InterPro" id="IPR004788">
    <property type="entry name" value="Ribose5P_isomerase_type_A"/>
</dbReference>
<organism evidence="3 4">
    <name type="scientific">Sporolactobacillus putidus</name>
    <dbReference type="NCBI Taxonomy" id="492735"/>
    <lineage>
        <taxon>Bacteria</taxon>
        <taxon>Bacillati</taxon>
        <taxon>Bacillota</taxon>
        <taxon>Bacilli</taxon>
        <taxon>Bacillales</taxon>
        <taxon>Sporolactobacillaceae</taxon>
        <taxon>Sporolactobacillus</taxon>
    </lineage>
</organism>
<dbReference type="SUPFAM" id="SSF75445">
    <property type="entry name" value="D-ribose-5-phosphate isomerase (RpiA), lid domain"/>
    <property type="match status" value="1"/>
</dbReference>